<dbReference type="EMBL" id="CP013979">
    <property type="protein sequence ID" value="ANJ27891.1"/>
    <property type="molecule type" value="Genomic_DNA"/>
</dbReference>
<organism evidence="1 2">
    <name type="scientific">Agromyces aureus</name>
    <dbReference type="NCBI Taxonomy" id="453304"/>
    <lineage>
        <taxon>Bacteria</taxon>
        <taxon>Bacillati</taxon>
        <taxon>Actinomycetota</taxon>
        <taxon>Actinomycetes</taxon>
        <taxon>Micrococcales</taxon>
        <taxon>Microbacteriaceae</taxon>
        <taxon>Agromyces</taxon>
    </lineage>
</organism>
<gene>
    <name evidence="1" type="ORF">ATC03_15380</name>
</gene>
<name>A0A191WI04_9MICO</name>
<dbReference type="KEGG" id="agy:ATC03_15380"/>
<dbReference type="STRING" id="453304.ATC03_15380"/>
<reference evidence="2" key="2">
    <citation type="submission" date="2016-01" db="EMBL/GenBank/DDBJ databases">
        <title>Complete genome sequence of Agromyces aureus AR33T and comparison with related organisms.</title>
        <authorList>
            <person name="Corretto E."/>
            <person name="Antonielli L."/>
            <person name="Sessitsch A."/>
            <person name="Brader G."/>
        </authorList>
    </citation>
    <scope>NUCLEOTIDE SEQUENCE [LARGE SCALE GENOMIC DNA]</scope>
    <source>
        <strain evidence="2">AR33</strain>
    </source>
</reference>
<dbReference type="AlphaFoldDB" id="A0A191WI04"/>
<dbReference type="Proteomes" id="UP000078437">
    <property type="component" value="Chromosome"/>
</dbReference>
<dbReference type="OrthoDB" id="4828169at2"/>
<keyword evidence="2" id="KW-1185">Reference proteome</keyword>
<reference evidence="1 2" key="1">
    <citation type="journal article" date="2016" name="Int. J. Syst. Evol. Microbiol.">
        <title>Agromyces aureus sp. nov., isolated from the rhizosphere of Salix caprea L. grown in a heavy-metal-contaminated soil.</title>
        <authorList>
            <person name="Corretto E."/>
            <person name="Antonielli L."/>
            <person name="Sessitsch A."/>
            <person name="Compant S."/>
            <person name="Gorfer M."/>
            <person name="Kuffner M."/>
            <person name="Brader G."/>
        </authorList>
    </citation>
    <scope>NUCLEOTIDE SEQUENCE [LARGE SCALE GENOMIC DNA]</scope>
    <source>
        <strain evidence="1 2">AR33</strain>
    </source>
</reference>
<sequence>MADLLKLDLSAIGGAASDARAIKRVFEQSEHTAQAAADAAGHPELAHAIERFASTWDDRRRDFAENLGRLAGVLTEIDRAFTELDRSLATREEN</sequence>
<protein>
    <submittedName>
        <fullName evidence="1">Uncharacterized protein</fullName>
    </submittedName>
</protein>
<proteinExistence type="predicted"/>
<evidence type="ECO:0000313" key="1">
    <source>
        <dbReference type="EMBL" id="ANJ27891.1"/>
    </source>
</evidence>
<evidence type="ECO:0000313" key="2">
    <source>
        <dbReference type="Proteomes" id="UP000078437"/>
    </source>
</evidence>
<dbReference type="RefSeq" id="WP_067878962.1">
    <property type="nucleotide sequence ID" value="NZ_CP013979.1"/>
</dbReference>
<accession>A0A191WI04</accession>